<gene>
    <name evidence="1" type="ORF">QC761_310335</name>
</gene>
<protein>
    <submittedName>
        <fullName evidence="1">Uncharacterized protein</fullName>
    </submittedName>
</protein>
<dbReference type="EMBL" id="JAFFGZ010000005">
    <property type="protein sequence ID" value="KAK4645048.1"/>
    <property type="molecule type" value="Genomic_DNA"/>
</dbReference>
<proteinExistence type="predicted"/>
<organism evidence="1 2">
    <name type="scientific">Podospora bellae-mahoneyi</name>
    <dbReference type="NCBI Taxonomy" id="2093777"/>
    <lineage>
        <taxon>Eukaryota</taxon>
        <taxon>Fungi</taxon>
        <taxon>Dikarya</taxon>
        <taxon>Ascomycota</taxon>
        <taxon>Pezizomycotina</taxon>
        <taxon>Sordariomycetes</taxon>
        <taxon>Sordariomycetidae</taxon>
        <taxon>Sordariales</taxon>
        <taxon>Podosporaceae</taxon>
        <taxon>Podospora</taxon>
    </lineage>
</organism>
<sequence length="36" mass="4222">MNMMSIYFSNHLPGTQKAKSFFEPQIPVSSLRHQLR</sequence>
<comment type="caution">
    <text evidence="1">The sequence shown here is derived from an EMBL/GenBank/DDBJ whole genome shotgun (WGS) entry which is preliminary data.</text>
</comment>
<dbReference type="GeneID" id="87897661"/>
<dbReference type="Proteomes" id="UP001322138">
    <property type="component" value="Unassembled WGS sequence"/>
</dbReference>
<dbReference type="RefSeq" id="XP_062734024.1">
    <property type="nucleotide sequence ID" value="XM_062878179.1"/>
</dbReference>
<evidence type="ECO:0000313" key="1">
    <source>
        <dbReference type="EMBL" id="KAK4645048.1"/>
    </source>
</evidence>
<name>A0ABR0FM67_9PEZI</name>
<reference evidence="1 2" key="1">
    <citation type="journal article" date="2023" name="bioRxiv">
        <title>High-quality genome assemblies of four members of thePodospora anserinaspecies complex.</title>
        <authorList>
            <person name="Ament-Velasquez S.L."/>
            <person name="Vogan A.A."/>
            <person name="Wallerman O."/>
            <person name="Hartmann F."/>
            <person name="Gautier V."/>
            <person name="Silar P."/>
            <person name="Giraud T."/>
            <person name="Johannesson H."/>
        </authorList>
    </citation>
    <scope>NUCLEOTIDE SEQUENCE [LARGE SCALE GENOMIC DNA]</scope>
    <source>
        <strain evidence="1 2">CBS 112042</strain>
    </source>
</reference>
<evidence type="ECO:0000313" key="2">
    <source>
        <dbReference type="Proteomes" id="UP001322138"/>
    </source>
</evidence>
<keyword evidence="2" id="KW-1185">Reference proteome</keyword>
<accession>A0ABR0FM67</accession>